<keyword evidence="6 7" id="KW-0694">RNA-binding</keyword>
<dbReference type="GO" id="GO:0030677">
    <property type="term" value="C:ribonuclease P complex"/>
    <property type="evidence" value="ECO:0007669"/>
    <property type="project" value="TreeGrafter"/>
</dbReference>
<dbReference type="EMBL" id="AP012273">
    <property type="protein sequence ID" value="BAO45762.1"/>
    <property type="molecule type" value="Genomic_DNA"/>
</dbReference>
<sequence>MRSSDRYFTVLARHDANRETARLGLAVAKKHVRRAVDRNRIKRLVRESFRRQQAALKGLDLVVLVKPGIQNADNSTLSASLQTHWQRLQKQTSYPEHTL</sequence>
<dbReference type="PANTHER" id="PTHR33992:SF1">
    <property type="entry name" value="RIBONUCLEASE P PROTEIN COMPONENT"/>
    <property type="match status" value="1"/>
</dbReference>
<organism evidence="9 10">
    <name type="scientific">Thiolapillus brandeum</name>
    <dbReference type="NCBI Taxonomy" id="1076588"/>
    <lineage>
        <taxon>Bacteria</taxon>
        <taxon>Pseudomonadati</taxon>
        <taxon>Pseudomonadota</taxon>
        <taxon>Gammaproteobacteria</taxon>
        <taxon>Chromatiales</taxon>
        <taxon>Sedimenticolaceae</taxon>
        <taxon>Thiolapillus</taxon>
    </lineage>
</organism>
<evidence type="ECO:0000256" key="1">
    <source>
        <dbReference type="ARBA" id="ARBA00002663"/>
    </source>
</evidence>
<protein>
    <recommendedName>
        <fullName evidence="7 8">Ribonuclease P protein component</fullName>
        <shortName evidence="7">RNase P protein</shortName>
        <shortName evidence="7">RNaseP protein</shortName>
        <ecNumber evidence="7 8">3.1.26.5</ecNumber>
    </recommendedName>
    <alternativeName>
        <fullName evidence="7">Protein C5</fullName>
    </alternativeName>
</protein>
<dbReference type="KEGG" id="tbn:TBH_C2861"/>
<dbReference type="InterPro" id="IPR020539">
    <property type="entry name" value="RNase_P_CS"/>
</dbReference>
<comment type="function">
    <text evidence="1 7">RNaseP catalyzes the removal of the 5'-leader sequence from pre-tRNA to produce the mature 5'-terminus. It can also cleave other RNA substrates such as 4.5S RNA. The protein component plays an auxiliary but essential role in vivo by binding to the 5'-leader sequence and broadening the substrate specificity of the ribozyme.</text>
</comment>
<comment type="catalytic activity">
    <reaction evidence="7">
        <text>Endonucleolytic cleavage of RNA, removing 5'-extranucleotides from tRNA precursor.</text>
        <dbReference type="EC" id="3.1.26.5"/>
    </reaction>
</comment>
<evidence type="ECO:0000256" key="5">
    <source>
        <dbReference type="ARBA" id="ARBA00022801"/>
    </source>
</evidence>
<keyword evidence="5 7" id="KW-0378">Hydrolase</keyword>
<dbReference type="InterPro" id="IPR000100">
    <property type="entry name" value="RNase_P"/>
</dbReference>
<dbReference type="GO" id="GO:0001682">
    <property type="term" value="P:tRNA 5'-leader removal"/>
    <property type="evidence" value="ECO:0007669"/>
    <property type="project" value="UniProtKB-UniRule"/>
</dbReference>
<dbReference type="SUPFAM" id="SSF54211">
    <property type="entry name" value="Ribosomal protein S5 domain 2-like"/>
    <property type="match status" value="1"/>
</dbReference>
<dbReference type="GO" id="GO:0042781">
    <property type="term" value="F:3'-tRNA processing endoribonuclease activity"/>
    <property type="evidence" value="ECO:0007669"/>
    <property type="project" value="TreeGrafter"/>
</dbReference>
<evidence type="ECO:0000256" key="6">
    <source>
        <dbReference type="ARBA" id="ARBA00022884"/>
    </source>
</evidence>
<evidence type="ECO:0000256" key="8">
    <source>
        <dbReference type="NCBIfam" id="TIGR00188"/>
    </source>
</evidence>
<evidence type="ECO:0000313" key="9">
    <source>
        <dbReference type="EMBL" id="BAO45762.1"/>
    </source>
</evidence>
<keyword evidence="10" id="KW-1185">Reference proteome</keyword>
<dbReference type="Pfam" id="PF00825">
    <property type="entry name" value="Ribonuclease_P"/>
    <property type="match status" value="1"/>
</dbReference>
<dbReference type="PANTHER" id="PTHR33992">
    <property type="entry name" value="RIBONUCLEASE P PROTEIN COMPONENT"/>
    <property type="match status" value="1"/>
</dbReference>
<name>A0A7U6GLH1_9GAMM</name>
<evidence type="ECO:0000256" key="2">
    <source>
        <dbReference type="ARBA" id="ARBA00022694"/>
    </source>
</evidence>
<evidence type="ECO:0000256" key="7">
    <source>
        <dbReference type="HAMAP-Rule" id="MF_00227"/>
    </source>
</evidence>
<dbReference type="Gene3D" id="3.30.230.10">
    <property type="match status" value="1"/>
</dbReference>
<dbReference type="EC" id="3.1.26.5" evidence="7 8"/>
<proteinExistence type="inferred from homology"/>
<reference evidence="9 10" key="1">
    <citation type="journal article" date="2014" name="PLoS ONE">
        <title>Physiological and genomic features of a novel sulfur-oxidizing gammaproteobacterium belonging to a previously uncultivated symbiotic lineage isolated from a hydrothermal vent.</title>
        <authorList>
            <person name="Nunoura T."/>
            <person name="Takaki Y."/>
            <person name="Kazama H."/>
            <person name="Kakuta J."/>
            <person name="Shimamura S."/>
            <person name="Makita H."/>
            <person name="Hirai M."/>
            <person name="Miyazaki M."/>
            <person name="Takai K."/>
        </authorList>
    </citation>
    <scope>NUCLEOTIDE SEQUENCE [LARGE SCALE GENOMIC DNA]</scope>
    <source>
        <strain evidence="9 10">Hiromi1</strain>
    </source>
</reference>
<keyword evidence="4 7" id="KW-0255">Endonuclease</keyword>
<comment type="similarity">
    <text evidence="7">Belongs to the RnpA family.</text>
</comment>
<comment type="subunit">
    <text evidence="7">Consists of a catalytic RNA component (M1 or rnpB) and a protein subunit.</text>
</comment>
<evidence type="ECO:0000313" key="10">
    <source>
        <dbReference type="Proteomes" id="UP000031631"/>
    </source>
</evidence>
<dbReference type="GO" id="GO:0000049">
    <property type="term" value="F:tRNA binding"/>
    <property type="evidence" value="ECO:0007669"/>
    <property type="project" value="UniProtKB-UniRule"/>
</dbReference>
<dbReference type="NCBIfam" id="TIGR00188">
    <property type="entry name" value="rnpA"/>
    <property type="match status" value="1"/>
</dbReference>
<dbReference type="InterPro" id="IPR014721">
    <property type="entry name" value="Ribsml_uS5_D2-typ_fold_subgr"/>
</dbReference>
<keyword evidence="3 7" id="KW-0540">Nuclease</keyword>
<dbReference type="InterPro" id="IPR020568">
    <property type="entry name" value="Ribosomal_Su5_D2-typ_SF"/>
</dbReference>
<evidence type="ECO:0000256" key="3">
    <source>
        <dbReference type="ARBA" id="ARBA00022722"/>
    </source>
</evidence>
<gene>
    <name evidence="7" type="primary">rnpA</name>
    <name evidence="9" type="ORF">TBH_C2861</name>
</gene>
<dbReference type="PROSITE" id="PS00648">
    <property type="entry name" value="RIBONUCLEASE_P"/>
    <property type="match status" value="1"/>
</dbReference>
<keyword evidence="2 7" id="KW-0819">tRNA processing</keyword>
<evidence type="ECO:0000256" key="4">
    <source>
        <dbReference type="ARBA" id="ARBA00022759"/>
    </source>
</evidence>
<dbReference type="Proteomes" id="UP000031631">
    <property type="component" value="Chromosome"/>
</dbReference>
<accession>A0A7U6GLH1</accession>
<dbReference type="HAMAP" id="MF_00227">
    <property type="entry name" value="RNase_P"/>
    <property type="match status" value="1"/>
</dbReference>
<dbReference type="GO" id="GO:0004526">
    <property type="term" value="F:ribonuclease P activity"/>
    <property type="evidence" value="ECO:0007669"/>
    <property type="project" value="UniProtKB-UniRule"/>
</dbReference>
<dbReference type="AlphaFoldDB" id="A0A7U6GLH1"/>